<keyword evidence="1" id="KW-0560">Oxidoreductase</keyword>
<dbReference type="SUPFAM" id="SSF51197">
    <property type="entry name" value="Clavaminate synthase-like"/>
    <property type="match status" value="1"/>
</dbReference>
<protein>
    <submittedName>
        <fullName evidence="1">Phytanoyl-CoA dioxygenase</fullName>
    </submittedName>
</protein>
<proteinExistence type="predicted"/>
<evidence type="ECO:0000313" key="2">
    <source>
        <dbReference type="Proteomes" id="UP000032300"/>
    </source>
</evidence>
<dbReference type="GO" id="GO:0016706">
    <property type="term" value="F:2-oxoglutarate-dependent dioxygenase activity"/>
    <property type="evidence" value="ECO:0007669"/>
    <property type="project" value="UniProtKB-ARBA"/>
</dbReference>
<dbReference type="PANTHER" id="PTHR31630">
    <property type="entry name" value="PHYTANOYL-COA DIOXYGENASE-RELATED-RELATED"/>
    <property type="match status" value="1"/>
</dbReference>
<keyword evidence="1" id="KW-0223">Dioxygenase</keyword>
<name>A0A7U5BFC6_9SPHN</name>
<dbReference type="AlphaFoldDB" id="A0A7U5BFC6"/>
<keyword evidence="2" id="KW-1185">Reference proteome</keyword>
<reference evidence="1 2" key="2">
    <citation type="submission" date="2015-02" db="EMBL/GenBank/DDBJ databases">
        <title>The complete genome of Sphingomonas hengshuiensis sp. WHSC-8 isolated from soil of Hengshui Lake.</title>
        <authorList>
            <person name="Wei S."/>
            <person name="Guo J."/>
            <person name="Su C."/>
            <person name="Wu R."/>
            <person name="Zhang Z."/>
            <person name="Liang K."/>
            <person name="Li H."/>
            <person name="Wang T."/>
            <person name="Liu H."/>
            <person name="Zhang C."/>
            <person name="Li Z."/>
            <person name="Wang Q."/>
            <person name="Meng J."/>
        </authorList>
    </citation>
    <scope>NUCLEOTIDE SEQUENCE [LARGE SCALE GENOMIC DNA]</scope>
    <source>
        <strain evidence="1 2">WHSC-8</strain>
    </source>
</reference>
<accession>A0A7U5BFC6</accession>
<dbReference type="KEGG" id="sphi:TS85_03410"/>
<dbReference type="Gene3D" id="2.60.120.620">
    <property type="entry name" value="q2cbj1_9rhob like domain"/>
    <property type="match status" value="1"/>
</dbReference>
<sequence length="306" mass="33830">MVHGGGSPLTTRQRIMLDMLGLGLEQTYRKLAERPSLEAFAAWTTETAGPPDPERLARYHAYIAGEPPPPATQAWLDAIDAAPPVLDAADLAQWDAQGYVILRNAIAPSEATAIEAVLWRALDASPDDPSRWYPQREGGIMLQIFQHPAMDVPRYSARVHKAFAQLWGTANLWSRVDRLSFNPPERPDYRFPGPHLHWDVSLAPPIPFATQGILYLTDTAADQGAFQLVPGFHHRLGPWLETLGDRDPRAIDLSAEAVPIAAGAGDLIIWRNDLPHGASPNRAARPRMAHYVNMYPASLTSNPVWR</sequence>
<organism evidence="1 2">
    <name type="scientific">Sphingomonas hengshuiensis</name>
    <dbReference type="NCBI Taxonomy" id="1609977"/>
    <lineage>
        <taxon>Bacteria</taxon>
        <taxon>Pseudomonadati</taxon>
        <taxon>Pseudomonadota</taxon>
        <taxon>Alphaproteobacteria</taxon>
        <taxon>Sphingomonadales</taxon>
        <taxon>Sphingomonadaceae</taxon>
        <taxon>Sphingomonas</taxon>
    </lineage>
</organism>
<gene>
    <name evidence="1" type="ORF">TS85_03410</name>
</gene>
<dbReference type="Proteomes" id="UP000032300">
    <property type="component" value="Chromosome"/>
</dbReference>
<reference evidence="1 2" key="1">
    <citation type="journal article" date="2015" name="Int. J. Syst. Evol. Microbiol.">
        <title>Sphingomonas hengshuiensis sp. nov., isolated from lake wetland.</title>
        <authorList>
            <person name="Wei S."/>
            <person name="Wang T."/>
            <person name="Liu H."/>
            <person name="Zhang C."/>
            <person name="Guo J."/>
            <person name="Wang Q."/>
            <person name="Liang K."/>
            <person name="Zhang Z."/>
        </authorList>
    </citation>
    <scope>NUCLEOTIDE SEQUENCE [LARGE SCALE GENOMIC DNA]</scope>
    <source>
        <strain evidence="1 2">WHSC-8</strain>
    </source>
</reference>
<dbReference type="EMBL" id="CP010836">
    <property type="protein sequence ID" value="AJP74231.1"/>
    <property type="molecule type" value="Genomic_DNA"/>
</dbReference>
<evidence type="ECO:0000313" key="1">
    <source>
        <dbReference type="EMBL" id="AJP74231.1"/>
    </source>
</evidence>
<dbReference type="Pfam" id="PF05721">
    <property type="entry name" value="PhyH"/>
    <property type="match status" value="1"/>
</dbReference>
<dbReference type="PANTHER" id="PTHR31630:SF6">
    <property type="entry name" value="PHYTANOYL-COA DIOXYGENASE-RELATED"/>
    <property type="match status" value="1"/>
</dbReference>
<dbReference type="InterPro" id="IPR008775">
    <property type="entry name" value="Phytyl_CoA_dOase-like"/>
</dbReference>